<keyword evidence="3" id="KW-1185">Reference proteome</keyword>
<reference evidence="1" key="1">
    <citation type="submission" date="2015-09" db="EMBL/GenBank/DDBJ databases">
        <title>Draft Genome Sequences of Two Novel Amoeba-resistant Intranuclear Bacteria, Candidatus Berkiella cookevillensis and Candidatus Berkiella aquae.</title>
        <authorList>
            <person name="Mehari Y.T."/>
            <person name="Arivett B.A."/>
            <person name="Farone A.L."/>
            <person name="Gunderson J.H."/>
            <person name="Farone M.B."/>
        </authorList>
    </citation>
    <scope>NUCLEOTIDE SEQUENCE [LARGE SCALE GENOMIC DNA]</scope>
    <source>
        <strain evidence="1">HT99</strain>
    </source>
</reference>
<evidence type="ECO:0000313" key="3">
    <source>
        <dbReference type="Proteomes" id="UP000051497"/>
    </source>
</evidence>
<dbReference type="Proteomes" id="UP000051497">
    <property type="component" value="Unassembled WGS sequence"/>
</dbReference>
<dbReference type="OrthoDB" id="5292474at2"/>
<accession>A0A0Q9YQU8</accession>
<comment type="caution">
    <text evidence="1">The sequence shown here is derived from an EMBL/GenBank/DDBJ whole genome shotgun (WGS) entry which is preliminary data.</text>
</comment>
<dbReference type="EMBL" id="LKAJ01000002">
    <property type="protein sequence ID" value="KRG22281.1"/>
    <property type="molecule type" value="Genomic_DNA"/>
</dbReference>
<sequence>MIPTYNAPIDKKDIWNPLFYKDFLGYESIATWWNQYEHQFQERWPVVDDYNAWFQQAAQLNTLPTDAHFSFILQTEQSCYEQDIFKYRTIPSRMQNWHDFFNNITWILYPKTKWAIIQRTHQESTNKKPGVVRTMRQNLLAHFDECGMILCSHNPALFEDVKAHAWKKFFFETTGLIKQAWPLIFGHGLFEKAQKPYIGMTGKTIFLKVEKEFFDWSMNERLQFIDTHIAQWILSDDFPNEPKALYPFPMLGWPKWHLQNDQMGFYENEHYFRPLSTNSASVEKTGLLK</sequence>
<evidence type="ECO:0000313" key="1">
    <source>
        <dbReference type="EMBL" id="KRG22281.1"/>
    </source>
</evidence>
<reference evidence="2" key="3">
    <citation type="submission" date="2021-06" db="EMBL/GenBank/DDBJ databases">
        <title>Genomic Description and Analysis of Intracellular Bacteria, Candidatus Berkiella cookevillensis and Candidatus Berkiella aquae.</title>
        <authorList>
            <person name="Kidane D.T."/>
            <person name="Mehari Y.T."/>
            <person name="Rice F.C."/>
            <person name="Arivett B.A."/>
            <person name="Farone A.L."/>
            <person name="Berk S.G."/>
            <person name="Farone M.B."/>
        </authorList>
    </citation>
    <scope>NUCLEOTIDE SEQUENCE</scope>
    <source>
        <strain evidence="2">HT99</strain>
    </source>
</reference>
<dbReference type="RefSeq" id="WP_075065339.1">
    <property type="nucleotide sequence ID" value="NZ_LKAJ02000001.1"/>
</dbReference>
<proteinExistence type="predicted"/>
<dbReference type="InterPro" id="IPR021390">
    <property type="entry name" value="DUF3025"/>
</dbReference>
<gene>
    <name evidence="1" type="ORF">HT99x_00700</name>
    <name evidence="2" type="ORF">HT99x_013845</name>
</gene>
<protein>
    <submittedName>
        <fullName evidence="2">DUF3025 domain-containing protein</fullName>
    </submittedName>
</protein>
<dbReference type="AlphaFoldDB" id="A0A0Q9YQU8"/>
<dbReference type="STRING" id="295108.HT99x_00700"/>
<reference evidence="2" key="2">
    <citation type="journal article" date="2016" name="Genome Announc.">
        <title>Draft Genome Sequences of Two Novel Amoeba-Resistant Intranuclear Bacteria, 'Candidatus Berkiella cookevillensis' and 'Candidatus Berkiella aquae'.</title>
        <authorList>
            <person name="Mehari Y.T."/>
            <person name="Arivett B.A."/>
            <person name="Farone A.L."/>
            <person name="Gunderson J.H."/>
            <person name="Farone M.B."/>
        </authorList>
    </citation>
    <scope>NUCLEOTIDE SEQUENCE</scope>
    <source>
        <strain evidence="2">HT99</strain>
    </source>
</reference>
<evidence type="ECO:0000313" key="2">
    <source>
        <dbReference type="EMBL" id="MCS5712518.1"/>
    </source>
</evidence>
<name>A0A0Q9YQU8_9GAMM</name>
<organism evidence="1">
    <name type="scientific">Candidatus Berkiella aquae</name>
    <dbReference type="NCBI Taxonomy" id="295108"/>
    <lineage>
        <taxon>Bacteria</taxon>
        <taxon>Pseudomonadati</taxon>
        <taxon>Pseudomonadota</taxon>
        <taxon>Gammaproteobacteria</taxon>
        <taxon>Candidatus Berkiellales</taxon>
        <taxon>Candidatus Berkiellaceae</taxon>
        <taxon>Candidatus Berkiella</taxon>
    </lineage>
</organism>
<dbReference type="EMBL" id="LKAJ02000001">
    <property type="protein sequence ID" value="MCS5712518.1"/>
    <property type="molecule type" value="Genomic_DNA"/>
</dbReference>
<dbReference type="Pfam" id="PF11227">
    <property type="entry name" value="DUF3025"/>
    <property type="match status" value="1"/>
</dbReference>